<dbReference type="InterPro" id="IPR036291">
    <property type="entry name" value="NAD(P)-bd_dom_sf"/>
</dbReference>
<gene>
    <name evidence="4" type="ORF">CBF30_05400</name>
</gene>
<evidence type="ECO:0008006" key="6">
    <source>
        <dbReference type="Google" id="ProtNLM"/>
    </source>
</evidence>
<dbReference type="OrthoDB" id="9775296at2"/>
<evidence type="ECO:0000313" key="5">
    <source>
        <dbReference type="Proteomes" id="UP000288669"/>
    </source>
</evidence>
<sequence>MNYSVITGASSGIGYATAWKLAQKKHNLILIARNDEKLTALKNNILEKDPSLDIKVFASDLSDSQEVQQLIQELDRYPLDYFINNAGFGIAGDILSTDPGKIVKMIDLDVTNLVKLSVWFAQKYQADSEKQLLNVSSTAGYELNTRAVLYAASKQFVAAFTEGLALELKKKGLPLQVKVIAPYATETNFAKTSLGSETFSYKESYEHYHTPEQMATFIFELLQSDGVVGKINPETMKLEISGPKLDWHK</sequence>
<protein>
    <recommendedName>
        <fullName evidence="6">Short-chain dehydrogenase</fullName>
    </recommendedName>
</protein>
<dbReference type="InterPro" id="IPR020904">
    <property type="entry name" value="Sc_DH/Rdtase_CS"/>
</dbReference>
<dbReference type="EMBL" id="NGJZ01000001">
    <property type="protein sequence ID" value="RSU08663.1"/>
    <property type="molecule type" value="Genomic_DNA"/>
</dbReference>
<dbReference type="Gene3D" id="3.40.50.720">
    <property type="entry name" value="NAD(P)-binding Rossmann-like Domain"/>
    <property type="match status" value="1"/>
</dbReference>
<dbReference type="PROSITE" id="PS00061">
    <property type="entry name" value="ADH_SHORT"/>
    <property type="match status" value="1"/>
</dbReference>
<dbReference type="CDD" id="cd05233">
    <property type="entry name" value="SDR_c"/>
    <property type="match status" value="1"/>
</dbReference>
<evidence type="ECO:0000313" key="4">
    <source>
        <dbReference type="EMBL" id="RSU08663.1"/>
    </source>
</evidence>
<proteinExistence type="inferred from homology"/>
<keyword evidence="2" id="KW-0560">Oxidoreductase</keyword>
<reference evidence="4 5" key="1">
    <citation type="submission" date="2017-05" db="EMBL/GenBank/DDBJ databases">
        <title>Vagococcus spp. assemblies.</title>
        <authorList>
            <person name="Gulvik C.A."/>
        </authorList>
    </citation>
    <scope>NUCLEOTIDE SEQUENCE [LARGE SCALE GENOMIC DNA]</scope>
    <source>
        <strain evidence="4 5">DSM 24756</strain>
    </source>
</reference>
<dbReference type="GO" id="GO:0016491">
    <property type="term" value="F:oxidoreductase activity"/>
    <property type="evidence" value="ECO:0007669"/>
    <property type="project" value="UniProtKB-KW"/>
</dbReference>
<comment type="similarity">
    <text evidence="1 3">Belongs to the short-chain dehydrogenases/reductases (SDR) family.</text>
</comment>
<evidence type="ECO:0000256" key="1">
    <source>
        <dbReference type="ARBA" id="ARBA00006484"/>
    </source>
</evidence>
<dbReference type="PANTHER" id="PTHR42901">
    <property type="entry name" value="ALCOHOL DEHYDROGENASE"/>
    <property type="match status" value="1"/>
</dbReference>
<dbReference type="PRINTS" id="PR00081">
    <property type="entry name" value="GDHRDH"/>
</dbReference>
<accession>A0A430AKX4</accession>
<dbReference type="AlphaFoldDB" id="A0A430AKX4"/>
<keyword evidence="5" id="KW-1185">Reference proteome</keyword>
<dbReference type="SUPFAM" id="SSF51735">
    <property type="entry name" value="NAD(P)-binding Rossmann-fold domains"/>
    <property type="match status" value="1"/>
</dbReference>
<dbReference type="Pfam" id="PF00106">
    <property type="entry name" value="adh_short"/>
    <property type="match status" value="1"/>
</dbReference>
<name>A0A430AKX4_9ENTE</name>
<dbReference type="RefSeq" id="WP_126823478.1">
    <property type="nucleotide sequence ID" value="NZ_JBHLWU010000001.1"/>
</dbReference>
<dbReference type="InterPro" id="IPR002347">
    <property type="entry name" value="SDR_fam"/>
</dbReference>
<evidence type="ECO:0000256" key="3">
    <source>
        <dbReference type="RuleBase" id="RU000363"/>
    </source>
</evidence>
<dbReference type="PRINTS" id="PR00080">
    <property type="entry name" value="SDRFAMILY"/>
</dbReference>
<organism evidence="4 5">
    <name type="scientific">Vagococcus entomophilus</name>
    <dbReference type="NCBI Taxonomy" id="1160095"/>
    <lineage>
        <taxon>Bacteria</taxon>
        <taxon>Bacillati</taxon>
        <taxon>Bacillota</taxon>
        <taxon>Bacilli</taxon>
        <taxon>Lactobacillales</taxon>
        <taxon>Enterococcaceae</taxon>
        <taxon>Vagococcus</taxon>
    </lineage>
</organism>
<dbReference type="PANTHER" id="PTHR42901:SF1">
    <property type="entry name" value="ALCOHOL DEHYDROGENASE"/>
    <property type="match status" value="1"/>
</dbReference>
<evidence type="ECO:0000256" key="2">
    <source>
        <dbReference type="ARBA" id="ARBA00023002"/>
    </source>
</evidence>
<dbReference type="Proteomes" id="UP000288669">
    <property type="component" value="Unassembled WGS sequence"/>
</dbReference>
<comment type="caution">
    <text evidence="4">The sequence shown here is derived from an EMBL/GenBank/DDBJ whole genome shotgun (WGS) entry which is preliminary data.</text>
</comment>